<keyword evidence="7" id="KW-1185">Reference proteome</keyword>
<name>A0ABN2H4I4_9ACTN</name>
<proteinExistence type="inferred from homology"/>
<organism evidence="6 7">
    <name type="scientific">Fodinicola feengrottensis</name>
    <dbReference type="NCBI Taxonomy" id="435914"/>
    <lineage>
        <taxon>Bacteria</taxon>
        <taxon>Bacillati</taxon>
        <taxon>Actinomycetota</taxon>
        <taxon>Actinomycetes</taxon>
        <taxon>Mycobacteriales</taxon>
        <taxon>Fodinicola</taxon>
    </lineage>
</organism>
<dbReference type="InterPro" id="IPR001017">
    <property type="entry name" value="DH_E1"/>
</dbReference>
<comment type="catalytic activity">
    <reaction evidence="4">
        <text>N(6)-[(R)-lipoyl]-L-lysyl-[protein] + 3-methyl-2-oxobutanoate + H(+) = N(6)-[(R)-S(8)-2-methylpropanoyldihydrolipoyl]-L-lysyl-[protein] + CO2</text>
        <dbReference type="Rhea" id="RHEA:13457"/>
        <dbReference type="Rhea" id="RHEA-COMP:10474"/>
        <dbReference type="Rhea" id="RHEA-COMP:10497"/>
        <dbReference type="ChEBI" id="CHEBI:11851"/>
        <dbReference type="ChEBI" id="CHEBI:15378"/>
        <dbReference type="ChEBI" id="CHEBI:16526"/>
        <dbReference type="ChEBI" id="CHEBI:83099"/>
        <dbReference type="ChEBI" id="CHEBI:83142"/>
        <dbReference type="EC" id="1.2.4.4"/>
    </reaction>
</comment>
<gene>
    <name evidence="6" type="primary">pdhA_2</name>
    <name evidence="6" type="ORF">GCM10009765_33300</name>
</gene>
<dbReference type="EMBL" id="BAAANY010000010">
    <property type="protein sequence ID" value="GAA1681517.1"/>
    <property type="molecule type" value="Genomic_DNA"/>
</dbReference>
<dbReference type="PANTHER" id="PTHR43380:SF1">
    <property type="entry name" value="2-OXOISOVALERATE DEHYDROGENASE SUBUNIT ALPHA, MITOCHONDRIAL"/>
    <property type="match status" value="1"/>
</dbReference>
<evidence type="ECO:0000313" key="6">
    <source>
        <dbReference type="EMBL" id="GAA1681517.1"/>
    </source>
</evidence>
<protein>
    <recommendedName>
        <fullName evidence="4">2-oxoisovalerate dehydrogenase subunit alpha</fullName>
        <ecNumber evidence="4">1.2.4.4</ecNumber>
    </recommendedName>
    <alternativeName>
        <fullName evidence="4">Branched-chain alpha-keto acid dehydrogenase E1 component alpha chain</fullName>
    </alternativeName>
</protein>
<dbReference type="PANTHER" id="PTHR43380">
    <property type="entry name" value="2-OXOISOVALERATE DEHYDROGENASE SUBUNIT ALPHA, MITOCHONDRIAL"/>
    <property type="match status" value="1"/>
</dbReference>
<evidence type="ECO:0000313" key="7">
    <source>
        <dbReference type="Proteomes" id="UP001500618"/>
    </source>
</evidence>
<keyword evidence="3 4" id="KW-0786">Thiamine pyrophosphate</keyword>
<comment type="cofactor">
    <cofactor evidence="1 4">
        <name>thiamine diphosphate</name>
        <dbReference type="ChEBI" id="CHEBI:58937"/>
    </cofactor>
</comment>
<feature type="domain" description="Dehydrogenase E1 component" evidence="5">
    <location>
        <begin position="60"/>
        <end position="329"/>
    </location>
</feature>
<sequence>MSSSLDVAPTTAHPIDELNAWIDLGHASQAPAMVAPDGTLTGAAAHLLTPDPALARALYRDMVLGRRLDQEATALQRQGELCMWIPSLGQEGAQAGAIRAVRDSDMVFPTYREHTAAIARQVPVGEFLHMFRGVGHGGWDSHKHQFQIYTVVLAAQLLHAVGYGMGIQRDGADEVVLACIGDGATSQGDANEAFGWAAAQSVPVVFFVQNNQYAISVPVRSQSTQPLARRADGFGFPGLRVDGNDPLAVHAAVRTAAACARTGAGPVLIEAVTYRLGPHTTADDPRRYRDSTEESYWAARDPLSRTRTFLLGQEWADDAWLSTVDNEADGFAADIRKACLTLPDPAAESIFAHVYVEETAELARQRQELTTYQASFAD</sequence>
<comment type="similarity">
    <text evidence="4">Belongs to the BCKDHA family.</text>
</comment>
<comment type="caution">
    <text evidence="6">The sequence shown here is derived from an EMBL/GenBank/DDBJ whole genome shotgun (WGS) entry which is preliminary data.</text>
</comment>
<dbReference type="EC" id="1.2.4.4" evidence="4"/>
<reference evidence="6 7" key="1">
    <citation type="journal article" date="2019" name="Int. J. Syst. Evol. Microbiol.">
        <title>The Global Catalogue of Microorganisms (GCM) 10K type strain sequencing project: providing services to taxonomists for standard genome sequencing and annotation.</title>
        <authorList>
            <consortium name="The Broad Institute Genomics Platform"/>
            <consortium name="The Broad Institute Genome Sequencing Center for Infectious Disease"/>
            <person name="Wu L."/>
            <person name="Ma J."/>
        </authorList>
    </citation>
    <scope>NUCLEOTIDE SEQUENCE [LARGE SCALE GENOMIC DNA]</scope>
    <source>
        <strain evidence="6 7">JCM 14718</strain>
    </source>
</reference>
<evidence type="ECO:0000259" key="5">
    <source>
        <dbReference type="Pfam" id="PF00676"/>
    </source>
</evidence>
<comment type="function">
    <text evidence="4">The branched-chain alpha-keto dehydrogenase complex catalyzes the overall conversion of alpha-keto acids to acyl-CoA and CO(2). It contains multiple copies of three enzymatic components: branched-chain alpha-keto acid decarboxylase (E1), lipoamide acyltransferase (E2) and lipoamide dehydrogenase (E3).</text>
</comment>
<evidence type="ECO:0000256" key="1">
    <source>
        <dbReference type="ARBA" id="ARBA00001964"/>
    </source>
</evidence>
<dbReference type="InterPro" id="IPR029061">
    <property type="entry name" value="THDP-binding"/>
</dbReference>
<evidence type="ECO:0000256" key="2">
    <source>
        <dbReference type="ARBA" id="ARBA00023002"/>
    </source>
</evidence>
<dbReference type="CDD" id="cd02000">
    <property type="entry name" value="TPP_E1_PDC_ADC_BCADC"/>
    <property type="match status" value="1"/>
</dbReference>
<dbReference type="Proteomes" id="UP001500618">
    <property type="component" value="Unassembled WGS sequence"/>
</dbReference>
<accession>A0ABN2H4I4</accession>
<dbReference type="RefSeq" id="WP_344311193.1">
    <property type="nucleotide sequence ID" value="NZ_BAAANY010000010.1"/>
</dbReference>
<dbReference type="SUPFAM" id="SSF52518">
    <property type="entry name" value="Thiamin diphosphate-binding fold (THDP-binding)"/>
    <property type="match status" value="1"/>
</dbReference>
<dbReference type="Pfam" id="PF00676">
    <property type="entry name" value="E1_dh"/>
    <property type="match status" value="1"/>
</dbReference>
<keyword evidence="6" id="KW-0670">Pyruvate</keyword>
<dbReference type="InterPro" id="IPR050771">
    <property type="entry name" value="Alpha-ketoacid_DH_E1_comp"/>
</dbReference>
<dbReference type="Gene3D" id="3.40.50.970">
    <property type="match status" value="1"/>
</dbReference>
<keyword evidence="2 4" id="KW-0560">Oxidoreductase</keyword>
<evidence type="ECO:0000256" key="3">
    <source>
        <dbReference type="ARBA" id="ARBA00023052"/>
    </source>
</evidence>
<evidence type="ECO:0000256" key="4">
    <source>
        <dbReference type="RuleBase" id="RU365014"/>
    </source>
</evidence>